<organism evidence="2 3">
    <name type="scientific">Eumeta variegata</name>
    <name type="common">Bagworm moth</name>
    <name type="synonym">Eumeta japonica</name>
    <dbReference type="NCBI Taxonomy" id="151549"/>
    <lineage>
        <taxon>Eukaryota</taxon>
        <taxon>Metazoa</taxon>
        <taxon>Ecdysozoa</taxon>
        <taxon>Arthropoda</taxon>
        <taxon>Hexapoda</taxon>
        <taxon>Insecta</taxon>
        <taxon>Pterygota</taxon>
        <taxon>Neoptera</taxon>
        <taxon>Endopterygota</taxon>
        <taxon>Lepidoptera</taxon>
        <taxon>Glossata</taxon>
        <taxon>Ditrysia</taxon>
        <taxon>Tineoidea</taxon>
        <taxon>Psychidae</taxon>
        <taxon>Oiketicinae</taxon>
        <taxon>Eumeta</taxon>
    </lineage>
</organism>
<dbReference type="EMBL" id="BGZK01000852">
    <property type="protein sequence ID" value="GBP62902.1"/>
    <property type="molecule type" value="Genomic_DNA"/>
</dbReference>
<evidence type="ECO:0000313" key="2">
    <source>
        <dbReference type="EMBL" id="GBP62902.1"/>
    </source>
</evidence>
<feature type="region of interest" description="Disordered" evidence="1">
    <location>
        <begin position="1"/>
        <end position="21"/>
    </location>
</feature>
<protein>
    <submittedName>
        <fullName evidence="2">Uncharacterized protein</fullName>
    </submittedName>
</protein>
<dbReference type="Proteomes" id="UP000299102">
    <property type="component" value="Unassembled WGS sequence"/>
</dbReference>
<dbReference type="AlphaFoldDB" id="A0A4C1XIU1"/>
<evidence type="ECO:0000313" key="3">
    <source>
        <dbReference type="Proteomes" id="UP000299102"/>
    </source>
</evidence>
<evidence type="ECO:0000256" key="1">
    <source>
        <dbReference type="SAM" id="MobiDB-lite"/>
    </source>
</evidence>
<gene>
    <name evidence="2" type="ORF">EVAR_25008_1</name>
</gene>
<sequence>MKMQGRPHSRIRKHRLASGRRRRRVACVSTWIAVPDAARRRSVGRALMSSGTAVNCRGAVGAARARAAVAQRHARRRP</sequence>
<accession>A0A4C1XIU1</accession>
<proteinExistence type="predicted"/>
<keyword evidence="3" id="KW-1185">Reference proteome</keyword>
<comment type="caution">
    <text evidence="2">The sequence shown here is derived from an EMBL/GenBank/DDBJ whole genome shotgun (WGS) entry which is preliminary data.</text>
</comment>
<reference evidence="2 3" key="1">
    <citation type="journal article" date="2019" name="Commun. Biol.">
        <title>The bagworm genome reveals a unique fibroin gene that provides high tensile strength.</title>
        <authorList>
            <person name="Kono N."/>
            <person name="Nakamura H."/>
            <person name="Ohtoshi R."/>
            <person name="Tomita M."/>
            <person name="Numata K."/>
            <person name="Arakawa K."/>
        </authorList>
    </citation>
    <scope>NUCLEOTIDE SEQUENCE [LARGE SCALE GENOMIC DNA]</scope>
</reference>
<name>A0A4C1XIU1_EUMVA</name>